<dbReference type="eggNOG" id="COG1309">
    <property type="taxonomic scope" value="Bacteria"/>
</dbReference>
<feature type="domain" description="HTH tetR-type" evidence="3">
    <location>
        <begin position="10"/>
        <end position="70"/>
    </location>
</feature>
<dbReference type="InterPro" id="IPR050624">
    <property type="entry name" value="HTH-type_Tx_Regulator"/>
</dbReference>
<evidence type="ECO:0000259" key="3">
    <source>
        <dbReference type="PROSITE" id="PS50977"/>
    </source>
</evidence>
<reference evidence="4 5" key="1">
    <citation type="submission" date="2010-08" db="EMBL/GenBank/DDBJ databases">
        <title>Complete sequence of Clostridium cellulovorans 743B.</title>
        <authorList>
            <consortium name="US DOE Joint Genome Institute"/>
            <person name="Lucas S."/>
            <person name="Copeland A."/>
            <person name="Lapidus A."/>
            <person name="Cheng J.-F."/>
            <person name="Bruce D."/>
            <person name="Goodwin L."/>
            <person name="Pitluck S."/>
            <person name="Chertkov O."/>
            <person name="Detter J.C."/>
            <person name="Han C."/>
            <person name="Tapia R."/>
            <person name="Land M."/>
            <person name="Hauser L."/>
            <person name="Chang Y.-J."/>
            <person name="Jeffries C."/>
            <person name="Kyrpides N."/>
            <person name="Ivanova N."/>
            <person name="Mikhailova N."/>
            <person name="Hemme C.L."/>
            <person name="Woyke T."/>
        </authorList>
    </citation>
    <scope>NUCLEOTIDE SEQUENCE [LARGE SCALE GENOMIC DNA]</scope>
    <source>
        <strain evidence="5">ATCC 35296 / DSM 3052 / OCM 3 / 743B</strain>
    </source>
</reference>
<keyword evidence="5" id="KW-1185">Reference proteome</keyword>
<sequence>MIERTNASNIFVCECLQAALLRLLKTKPLENISILELVKIAGVSRNSFYRNYNNLEEIIGEYLMKESQKWWDSYSKSEDKNLTKCLFEHFITLKDIISALYQSNHSHLMMQHIFQCTISGKSCSAQESYQRAIIAGSTWGLFDEWVKRGMKDSPEEMSRFLESGWHERT</sequence>
<dbReference type="STRING" id="573061.Clocel_0176"/>
<evidence type="ECO:0000256" key="1">
    <source>
        <dbReference type="ARBA" id="ARBA00023125"/>
    </source>
</evidence>
<dbReference type="GO" id="GO:0003677">
    <property type="term" value="F:DNA binding"/>
    <property type="evidence" value="ECO:0007669"/>
    <property type="project" value="UniProtKB-UniRule"/>
</dbReference>
<dbReference type="PANTHER" id="PTHR43479:SF11">
    <property type="entry name" value="ACREF_ENVCD OPERON REPRESSOR-RELATED"/>
    <property type="match status" value="1"/>
</dbReference>
<dbReference type="Gene3D" id="1.10.357.10">
    <property type="entry name" value="Tetracycline Repressor, domain 2"/>
    <property type="match status" value="1"/>
</dbReference>
<dbReference type="PROSITE" id="PS50977">
    <property type="entry name" value="HTH_TETR_2"/>
    <property type="match status" value="1"/>
</dbReference>
<keyword evidence="1 2" id="KW-0238">DNA-binding</keyword>
<dbReference type="OrthoDB" id="9810250at2"/>
<dbReference type="SUPFAM" id="SSF46689">
    <property type="entry name" value="Homeodomain-like"/>
    <property type="match status" value="1"/>
</dbReference>
<gene>
    <name evidence="4" type="ordered locus">Clocel_0176</name>
</gene>
<dbReference type="PANTHER" id="PTHR43479">
    <property type="entry name" value="ACREF/ENVCD OPERON REPRESSOR-RELATED"/>
    <property type="match status" value="1"/>
</dbReference>
<dbReference type="Proteomes" id="UP000002730">
    <property type="component" value="Chromosome"/>
</dbReference>
<organism evidence="4 5">
    <name type="scientific">Clostridium cellulovorans (strain ATCC 35296 / DSM 3052 / OCM 3 / 743B)</name>
    <dbReference type="NCBI Taxonomy" id="573061"/>
    <lineage>
        <taxon>Bacteria</taxon>
        <taxon>Bacillati</taxon>
        <taxon>Bacillota</taxon>
        <taxon>Clostridia</taxon>
        <taxon>Eubacteriales</taxon>
        <taxon>Clostridiaceae</taxon>
        <taxon>Clostridium</taxon>
    </lineage>
</organism>
<accession>D9SNU2</accession>
<evidence type="ECO:0000313" key="5">
    <source>
        <dbReference type="Proteomes" id="UP000002730"/>
    </source>
</evidence>
<name>D9SNU2_CLOC7</name>
<dbReference type="EMBL" id="CP002160">
    <property type="protein sequence ID" value="ADL49963.1"/>
    <property type="molecule type" value="Genomic_DNA"/>
</dbReference>
<dbReference type="AlphaFoldDB" id="D9SNU2"/>
<protein>
    <submittedName>
        <fullName evidence="4">Regulatory protein TetR</fullName>
    </submittedName>
</protein>
<evidence type="ECO:0000256" key="2">
    <source>
        <dbReference type="PROSITE-ProRule" id="PRU00335"/>
    </source>
</evidence>
<dbReference type="InterPro" id="IPR001647">
    <property type="entry name" value="HTH_TetR"/>
</dbReference>
<dbReference type="RefSeq" id="WP_010075278.1">
    <property type="nucleotide sequence ID" value="NC_014393.1"/>
</dbReference>
<evidence type="ECO:0000313" key="4">
    <source>
        <dbReference type="EMBL" id="ADL49963.1"/>
    </source>
</evidence>
<feature type="DNA-binding region" description="H-T-H motif" evidence="2">
    <location>
        <begin position="33"/>
        <end position="52"/>
    </location>
</feature>
<dbReference type="InterPro" id="IPR009057">
    <property type="entry name" value="Homeodomain-like_sf"/>
</dbReference>
<dbReference type="HOGENOM" id="CLU_087539_6_3_9"/>
<proteinExistence type="predicted"/>
<dbReference type="KEGG" id="ccb:Clocel_0176"/>